<keyword evidence="3" id="KW-1185">Reference proteome</keyword>
<accession>A0ABX0R7A8</accession>
<organism evidence="2 3">
    <name type="scientific">Candidatus Pantoea multigeneris</name>
    <dbReference type="NCBI Taxonomy" id="2608357"/>
    <lineage>
        <taxon>Bacteria</taxon>
        <taxon>Pseudomonadati</taxon>
        <taxon>Pseudomonadota</taxon>
        <taxon>Gammaproteobacteria</taxon>
        <taxon>Enterobacterales</taxon>
        <taxon>Erwiniaceae</taxon>
        <taxon>Pantoea</taxon>
    </lineage>
</organism>
<sequence>MKKRLILTLIAVLSLASCKSPPAKPADDTLVTSEINGVKLVHRYAVSAPHEFTPLNQTWRALYAASVMTTPDYSGQVVRTLANSKPFFVLGEVEHHWLAIADQRDGPLIGYVPTKAGVESSRYAATLRNDRPRPRKTTQECVNVGGDNKACRSKNTATWILD</sequence>
<dbReference type="EMBL" id="VWXF01000001">
    <property type="protein sequence ID" value="NIF20111.1"/>
    <property type="molecule type" value="Genomic_DNA"/>
</dbReference>
<gene>
    <name evidence="2" type="ORF">F3J40_00560</name>
</gene>
<name>A0ABX0R7A8_9GAMM</name>
<proteinExistence type="predicted"/>
<dbReference type="PROSITE" id="PS51257">
    <property type="entry name" value="PROKAR_LIPOPROTEIN"/>
    <property type="match status" value="1"/>
</dbReference>
<feature type="chain" id="PRO_5047543925" evidence="1">
    <location>
        <begin position="26"/>
        <end position="162"/>
    </location>
</feature>
<keyword evidence="1" id="KW-0732">Signal</keyword>
<protein>
    <submittedName>
        <fullName evidence="2">SH3 domain-containing protein</fullName>
    </submittedName>
</protein>
<feature type="signal peptide" evidence="1">
    <location>
        <begin position="1"/>
        <end position="25"/>
    </location>
</feature>
<dbReference type="Proteomes" id="UP001515683">
    <property type="component" value="Unassembled WGS sequence"/>
</dbReference>
<evidence type="ECO:0000313" key="2">
    <source>
        <dbReference type="EMBL" id="NIF20111.1"/>
    </source>
</evidence>
<evidence type="ECO:0000256" key="1">
    <source>
        <dbReference type="SAM" id="SignalP"/>
    </source>
</evidence>
<evidence type="ECO:0000313" key="3">
    <source>
        <dbReference type="Proteomes" id="UP001515683"/>
    </source>
</evidence>
<comment type="caution">
    <text evidence="2">The sequence shown here is derived from an EMBL/GenBank/DDBJ whole genome shotgun (WGS) entry which is preliminary data.</text>
</comment>
<reference evidence="2 3" key="1">
    <citation type="journal article" date="2019" name="bioRxiv">
        <title>Bacteria contribute to plant secondary compound degradation in a generalist herbivore system.</title>
        <authorList>
            <person name="Francoeur C.B."/>
            <person name="Khadempour L."/>
            <person name="Moreira-Soto R.D."/>
            <person name="Gotting K."/>
            <person name="Book A.J."/>
            <person name="Pinto-Tomas A.A."/>
            <person name="Keefover-Ring K."/>
            <person name="Currie C.R."/>
        </authorList>
    </citation>
    <scope>NUCLEOTIDE SEQUENCE [LARGE SCALE GENOMIC DNA]</scope>
    <source>
        <strain evidence="2">Acro-835</strain>
    </source>
</reference>